<reference evidence="2 3" key="1">
    <citation type="submission" date="2018-01" db="EMBL/GenBank/DDBJ databases">
        <title>Halomonas endophytica sp. nov., isolated from storage liquid in the stems of Populus euphratica.</title>
        <authorList>
            <person name="Chen C."/>
        </authorList>
    </citation>
    <scope>NUCLEOTIDE SEQUENCE [LARGE SCALE GENOMIC DNA]</scope>
    <source>
        <strain evidence="2 3">MC28</strain>
    </source>
</reference>
<evidence type="ECO:0000313" key="3">
    <source>
        <dbReference type="Proteomes" id="UP000235803"/>
    </source>
</evidence>
<evidence type="ECO:0000259" key="1">
    <source>
        <dbReference type="Pfam" id="PF00582"/>
    </source>
</evidence>
<accession>A0A2N7TXM3</accession>
<evidence type="ECO:0000313" key="2">
    <source>
        <dbReference type="EMBL" id="PMR72938.1"/>
    </source>
</evidence>
<dbReference type="Proteomes" id="UP000235803">
    <property type="component" value="Unassembled WGS sequence"/>
</dbReference>
<organism evidence="2 3">
    <name type="scientific">Billgrantia endophytica</name>
    <dbReference type="NCBI Taxonomy" id="2033802"/>
    <lineage>
        <taxon>Bacteria</taxon>
        <taxon>Pseudomonadati</taxon>
        <taxon>Pseudomonadota</taxon>
        <taxon>Gammaproteobacteria</taxon>
        <taxon>Oceanospirillales</taxon>
        <taxon>Halomonadaceae</taxon>
        <taxon>Billgrantia</taxon>
    </lineage>
</organism>
<dbReference type="Gene3D" id="3.40.50.12370">
    <property type="match status" value="1"/>
</dbReference>
<dbReference type="OrthoDB" id="6361295at2"/>
<comment type="caution">
    <text evidence="2">The sequence shown here is derived from an EMBL/GenBank/DDBJ whole genome shotgun (WGS) entry which is preliminary data.</text>
</comment>
<dbReference type="EMBL" id="PNRF01000040">
    <property type="protein sequence ID" value="PMR72938.1"/>
    <property type="molecule type" value="Genomic_DNA"/>
</dbReference>
<dbReference type="AlphaFoldDB" id="A0A2N7TXM3"/>
<protein>
    <recommendedName>
        <fullName evidence="1">UspA domain-containing protein</fullName>
    </recommendedName>
</protein>
<name>A0A2N7TXM3_9GAMM</name>
<dbReference type="InterPro" id="IPR006016">
    <property type="entry name" value="UspA"/>
</dbReference>
<proteinExistence type="predicted"/>
<keyword evidence="3" id="KW-1185">Reference proteome</keyword>
<sequence>MTRRVTARTARAVTMPANRMRITTMVDESLPTRGEASALEVVRVLALLDASRHSLAALAAAVNLASSRHAELVALYVEDLELLTCAAFPFSCEIGAQSGVTRPLSTESLEASIAHQLQRVHQALDAAVAGHDLRHRLEVSRGMVATEALAKAGPGDVLVLGKAGTTERWGTRLGSTSRRMLLEATCTVLVWDEHHPFQRGPLRLLTQRQAPIDTRAVPDWLAGLFDGIAALPIRHARELEQRLAHAKTGGLLLHRPELAQLLEEDPELLNRVPLPIVVVE</sequence>
<dbReference type="SUPFAM" id="SSF52402">
    <property type="entry name" value="Adenine nucleotide alpha hydrolases-like"/>
    <property type="match status" value="1"/>
</dbReference>
<feature type="domain" description="UspA" evidence="1">
    <location>
        <begin position="43"/>
        <end position="190"/>
    </location>
</feature>
<dbReference type="Pfam" id="PF00582">
    <property type="entry name" value="Usp"/>
    <property type="match status" value="1"/>
</dbReference>
<gene>
    <name evidence="2" type="ORF">C1H69_19295</name>
</gene>